<sequence length="97" mass="9970">MACALLARAARRVASGIAVLVDFLDVPGVVLGGPAWNRLRAAFLPALEDAVQRELVVARPGFRVVGSPVGEQIAAQGAAELVLDSFLAPHAGVLVMG</sequence>
<dbReference type="SUPFAM" id="SSF53067">
    <property type="entry name" value="Actin-like ATPase domain"/>
    <property type="match status" value="1"/>
</dbReference>
<protein>
    <recommendedName>
        <fullName evidence="3">ROK family protein</fullName>
    </recommendedName>
</protein>
<proteinExistence type="predicted"/>
<organism evidence="1 2">
    <name type="scientific">Clavibacter michiganensis</name>
    <dbReference type="NCBI Taxonomy" id="28447"/>
    <lineage>
        <taxon>Bacteria</taxon>
        <taxon>Bacillati</taxon>
        <taxon>Actinomycetota</taxon>
        <taxon>Actinomycetes</taxon>
        <taxon>Micrococcales</taxon>
        <taxon>Microbacteriaceae</taxon>
        <taxon>Clavibacter</taxon>
    </lineage>
</organism>
<comment type="caution">
    <text evidence="1">The sequence shown here is derived from an EMBL/GenBank/DDBJ whole genome shotgun (WGS) entry which is preliminary data.</text>
</comment>
<reference evidence="1 2" key="1">
    <citation type="submission" date="2018-02" db="EMBL/GenBank/DDBJ databases">
        <title>Bacteriophage NCPPB3778 and a type I-E CRISPR drive the evolution of the US Biological Select Agent, Rathayibacter toxicus.</title>
        <authorList>
            <person name="Davis E.W.II."/>
            <person name="Tabima J.F."/>
            <person name="Weisberg A.J."/>
            <person name="Lopes L.D."/>
            <person name="Wiseman M.S."/>
            <person name="Wiseman M.S."/>
            <person name="Pupko T."/>
            <person name="Belcher M.S."/>
            <person name="Sechler A.J."/>
            <person name="Tancos M.A."/>
            <person name="Schroeder B.K."/>
            <person name="Murray T.D."/>
            <person name="Luster D.G."/>
            <person name="Schneider W.L."/>
            <person name="Rogers E."/>
            <person name="Andreote F.D."/>
            <person name="Grunwald N.J."/>
            <person name="Putnam M.L."/>
            <person name="Chang J.H."/>
        </authorList>
    </citation>
    <scope>NUCLEOTIDE SEQUENCE [LARGE SCALE GENOMIC DNA]</scope>
    <source>
        <strain evidence="1 2">AY1B3</strain>
    </source>
</reference>
<name>A0A2S5VSG1_9MICO</name>
<dbReference type="Gene3D" id="3.30.420.40">
    <property type="match status" value="1"/>
</dbReference>
<evidence type="ECO:0008006" key="3">
    <source>
        <dbReference type="Google" id="ProtNLM"/>
    </source>
</evidence>
<dbReference type="InterPro" id="IPR043129">
    <property type="entry name" value="ATPase_NBD"/>
</dbReference>
<dbReference type="EMBL" id="PSXY01000019">
    <property type="protein sequence ID" value="PPF66523.1"/>
    <property type="molecule type" value="Genomic_DNA"/>
</dbReference>
<gene>
    <name evidence="1" type="ORF">C5E16_11245</name>
</gene>
<evidence type="ECO:0000313" key="2">
    <source>
        <dbReference type="Proteomes" id="UP000239241"/>
    </source>
</evidence>
<evidence type="ECO:0000313" key="1">
    <source>
        <dbReference type="EMBL" id="PPF66523.1"/>
    </source>
</evidence>
<dbReference type="AlphaFoldDB" id="A0A2S5VSG1"/>
<accession>A0A2S5VSG1</accession>
<dbReference type="RefSeq" id="WP_104290723.1">
    <property type="nucleotide sequence ID" value="NZ_PSXY01000019.1"/>
</dbReference>
<dbReference type="Proteomes" id="UP000239241">
    <property type="component" value="Unassembled WGS sequence"/>
</dbReference>